<sequence>MPKKLYFGHPVNVYGTDLEKILLEKIAADFPDWNIENPNQKNHQEGYEYWKKTRGNGMDYFFQEVLSGCEGGVFLPFRDGKWGAGVFGEARYIALKGYPIWRIDIGLIVKPTDLSSMQPLVLTVEETRSRIRANGQIVPY</sequence>
<name>A0A1F5SHH5_9BACT</name>
<comment type="caution">
    <text evidence="1">The sequence shown here is derived from an EMBL/GenBank/DDBJ whole genome shotgun (WGS) entry which is preliminary data.</text>
</comment>
<dbReference type="AlphaFoldDB" id="A0A1F5SHH5"/>
<proteinExistence type="predicted"/>
<dbReference type="Proteomes" id="UP000178367">
    <property type="component" value="Unassembled WGS sequence"/>
</dbReference>
<reference evidence="1 2" key="1">
    <citation type="journal article" date="2016" name="Nat. Commun.">
        <title>Thousands of microbial genomes shed light on interconnected biogeochemical processes in an aquifer system.</title>
        <authorList>
            <person name="Anantharaman K."/>
            <person name="Brown C.T."/>
            <person name="Hug L.A."/>
            <person name="Sharon I."/>
            <person name="Castelle C.J."/>
            <person name="Probst A.J."/>
            <person name="Thomas B.C."/>
            <person name="Singh A."/>
            <person name="Wilkins M.J."/>
            <person name="Karaoz U."/>
            <person name="Brodie E.L."/>
            <person name="Williams K.H."/>
            <person name="Hubbard S.S."/>
            <person name="Banfield J.F."/>
        </authorList>
    </citation>
    <scope>NUCLEOTIDE SEQUENCE [LARGE SCALE GENOMIC DNA]</scope>
</reference>
<accession>A0A1F5SHH5</accession>
<evidence type="ECO:0000313" key="2">
    <source>
        <dbReference type="Proteomes" id="UP000178367"/>
    </source>
</evidence>
<gene>
    <name evidence="1" type="ORF">A2227_02755</name>
</gene>
<evidence type="ECO:0000313" key="1">
    <source>
        <dbReference type="EMBL" id="OGF26114.1"/>
    </source>
</evidence>
<organism evidence="1 2">
    <name type="scientific">Candidatus Falkowbacteria bacterium RIFOXYA2_FULL_47_19</name>
    <dbReference type="NCBI Taxonomy" id="1797994"/>
    <lineage>
        <taxon>Bacteria</taxon>
        <taxon>Candidatus Falkowiibacteriota</taxon>
    </lineage>
</organism>
<dbReference type="EMBL" id="MFGB01000017">
    <property type="protein sequence ID" value="OGF26114.1"/>
    <property type="molecule type" value="Genomic_DNA"/>
</dbReference>
<protein>
    <submittedName>
        <fullName evidence="1">Uncharacterized protein</fullName>
    </submittedName>
</protein>